<reference evidence="2 3" key="1">
    <citation type="journal article" date="2015" name="Genome Announc.">
        <title>Complete Genome Sequence of Polypropylene Glycol- and Polyethylene Glycol-Degrading Sphingopyxis macrogoltabida Strain EY-1.</title>
        <authorList>
            <person name="Ohtsubo Y."/>
            <person name="Nagata Y."/>
            <person name="Numata M."/>
            <person name="Tsuchikane K."/>
            <person name="Hosoyama A."/>
            <person name="Yamazoe A."/>
            <person name="Tsuda M."/>
            <person name="Fujita N."/>
            <person name="Kawai F."/>
        </authorList>
    </citation>
    <scope>NUCLEOTIDE SEQUENCE [LARGE SCALE GENOMIC DNA]</scope>
    <source>
        <strain evidence="2 3">EY-1</strain>
    </source>
</reference>
<dbReference type="AlphaFoldDB" id="A0A0N9V360"/>
<dbReference type="Proteomes" id="UP000058074">
    <property type="component" value="Chromosome"/>
</dbReference>
<organism evidence="2 3">
    <name type="scientific">Sphingopyxis macrogoltabida</name>
    <name type="common">Sphingomonas macrogoltabidus</name>
    <dbReference type="NCBI Taxonomy" id="33050"/>
    <lineage>
        <taxon>Bacteria</taxon>
        <taxon>Pseudomonadati</taxon>
        <taxon>Pseudomonadota</taxon>
        <taxon>Alphaproteobacteria</taxon>
        <taxon>Sphingomonadales</taxon>
        <taxon>Sphingomonadaceae</taxon>
        <taxon>Sphingopyxis</taxon>
    </lineage>
</organism>
<dbReference type="PATRIC" id="fig|33050.5.peg.3714"/>
<dbReference type="KEGG" id="smag:AN936_17910"/>
<name>A0A0N9V360_SPHMC</name>
<proteinExistence type="predicted"/>
<accession>A0A0N9V360</accession>
<dbReference type="OrthoDB" id="7449259at2"/>
<gene>
    <name evidence="2" type="ORF">AN936_17910</name>
</gene>
<keyword evidence="1" id="KW-0732">Signal</keyword>
<dbReference type="EMBL" id="CP012700">
    <property type="protein sequence ID" value="ALH82164.1"/>
    <property type="molecule type" value="Genomic_DNA"/>
</dbReference>
<feature type="signal peptide" evidence="1">
    <location>
        <begin position="1"/>
        <end position="27"/>
    </location>
</feature>
<dbReference type="RefSeq" id="WP_149037704.1">
    <property type="nucleotide sequence ID" value="NZ_CP012700.1"/>
</dbReference>
<feature type="chain" id="PRO_5006039266" description="Lipoprotein" evidence="1">
    <location>
        <begin position="28"/>
        <end position="173"/>
    </location>
</feature>
<evidence type="ECO:0000313" key="3">
    <source>
        <dbReference type="Proteomes" id="UP000058074"/>
    </source>
</evidence>
<protein>
    <recommendedName>
        <fullName evidence="4">Lipoprotein</fullName>
    </recommendedName>
</protein>
<evidence type="ECO:0008006" key="4">
    <source>
        <dbReference type="Google" id="ProtNLM"/>
    </source>
</evidence>
<evidence type="ECO:0000313" key="2">
    <source>
        <dbReference type="EMBL" id="ALH82164.1"/>
    </source>
</evidence>
<evidence type="ECO:0000256" key="1">
    <source>
        <dbReference type="SAM" id="SignalP"/>
    </source>
</evidence>
<sequence>MKKSEAWTPRMLAAALFALMPAASAIADEPASESDRFFLDEAASACRSGDFPAFLWPFANSSAVRARYGAAAGASDDFPIVMIDYSYVTRASERLFEANGGDPRQLVYVQVDFSTGPDGVERVDWAPGRFEPDEGDGPGTLIEKTGPGGSLHFRKAADCWQLTQDIRNKAGAP</sequence>